<dbReference type="GO" id="GO:0005886">
    <property type="term" value="C:plasma membrane"/>
    <property type="evidence" value="ECO:0007669"/>
    <property type="project" value="UniProtKB-ARBA"/>
</dbReference>
<dbReference type="InterPro" id="IPR018456">
    <property type="entry name" value="PTR2_symporter_CS"/>
</dbReference>
<evidence type="ECO:0000256" key="6">
    <source>
        <dbReference type="ARBA" id="ARBA00023136"/>
    </source>
</evidence>
<feature type="region of interest" description="Disordered" evidence="8">
    <location>
        <begin position="13"/>
        <end position="32"/>
    </location>
</feature>
<dbReference type="FunFam" id="1.20.1250.20:FF:000085">
    <property type="entry name" value="MFS peptide transporter Ptr2"/>
    <property type="match status" value="1"/>
</dbReference>
<gene>
    <name evidence="10" type="ORF">NA57DRAFT_69340</name>
</gene>
<organism evidence="10 11">
    <name type="scientific">Rhizodiscina lignyota</name>
    <dbReference type="NCBI Taxonomy" id="1504668"/>
    <lineage>
        <taxon>Eukaryota</taxon>
        <taxon>Fungi</taxon>
        <taxon>Dikarya</taxon>
        <taxon>Ascomycota</taxon>
        <taxon>Pezizomycotina</taxon>
        <taxon>Dothideomycetes</taxon>
        <taxon>Pleosporomycetidae</taxon>
        <taxon>Aulographales</taxon>
        <taxon>Rhizodiscinaceae</taxon>
        <taxon>Rhizodiscina</taxon>
    </lineage>
</organism>
<keyword evidence="6 9" id="KW-0472">Membrane</keyword>
<dbReference type="GO" id="GO:0071916">
    <property type="term" value="F:dipeptide transmembrane transporter activity"/>
    <property type="evidence" value="ECO:0007669"/>
    <property type="project" value="UniProtKB-ARBA"/>
</dbReference>
<feature type="transmembrane region" description="Helical" evidence="9">
    <location>
        <begin position="463"/>
        <end position="483"/>
    </location>
</feature>
<keyword evidence="4 7" id="KW-0812">Transmembrane</keyword>
<evidence type="ECO:0000256" key="8">
    <source>
        <dbReference type="SAM" id="MobiDB-lite"/>
    </source>
</evidence>
<keyword evidence="11" id="KW-1185">Reference proteome</keyword>
<dbReference type="OrthoDB" id="8904098at2759"/>
<keyword evidence="3 7" id="KW-0813">Transport</keyword>
<feature type="transmembrane region" description="Helical" evidence="9">
    <location>
        <begin position="250"/>
        <end position="272"/>
    </location>
</feature>
<comment type="subcellular location">
    <subcellularLocation>
        <location evidence="1 7">Membrane</location>
        <topology evidence="1 7">Multi-pass membrane protein</topology>
    </subcellularLocation>
</comment>
<evidence type="ECO:0000313" key="11">
    <source>
        <dbReference type="Proteomes" id="UP000799772"/>
    </source>
</evidence>
<feature type="transmembrane region" description="Helical" evidence="9">
    <location>
        <begin position="163"/>
        <end position="184"/>
    </location>
</feature>
<feature type="transmembrane region" description="Helical" evidence="9">
    <location>
        <begin position="225"/>
        <end position="244"/>
    </location>
</feature>
<evidence type="ECO:0000256" key="3">
    <source>
        <dbReference type="ARBA" id="ARBA00022448"/>
    </source>
</evidence>
<dbReference type="Pfam" id="PF00854">
    <property type="entry name" value="PTR2"/>
    <property type="match status" value="1"/>
</dbReference>
<dbReference type="EMBL" id="ML978139">
    <property type="protein sequence ID" value="KAF2093282.1"/>
    <property type="molecule type" value="Genomic_DNA"/>
</dbReference>
<dbReference type="Gene3D" id="1.20.1250.20">
    <property type="entry name" value="MFS general substrate transporter like domains"/>
    <property type="match status" value="1"/>
</dbReference>
<evidence type="ECO:0000256" key="4">
    <source>
        <dbReference type="ARBA" id="ARBA00022692"/>
    </source>
</evidence>
<keyword evidence="5 9" id="KW-1133">Transmembrane helix</keyword>
<feature type="transmembrane region" description="Helical" evidence="9">
    <location>
        <begin position="381"/>
        <end position="401"/>
    </location>
</feature>
<dbReference type="PANTHER" id="PTHR11654">
    <property type="entry name" value="OLIGOPEPTIDE TRANSPORTER-RELATED"/>
    <property type="match status" value="1"/>
</dbReference>
<comment type="similarity">
    <text evidence="2 7">Belongs to the major facilitator superfamily. Proton-dependent oligopeptide transporter (POT/PTR) (TC 2.A.17) family.</text>
</comment>
<dbReference type="InterPro" id="IPR000109">
    <property type="entry name" value="POT_fam"/>
</dbReference>
<dbReference type="PROSITE" id="PS01023">
    <property type="entry name" value="PTR2_2"/>
    <property type="match status" value="1"/>
</dbReference>
<feature type="transmembrane region" description="Helical" evidence="9">
    <location>
        <begin position="524"/>
        <end position="543"/>
    </location>
</feature>
<evidence type="ECO:0000256" key="9">
    <source>
        <dbReference type="SAM" id="Phobius"/>
    </source>
</evidence>
<sequence>MAPQLKHDVEALTKERSESWSVTDERYPPPTDEERATLRKVAERLPWIAYTLCIVEFAERASYYGASQIFNNFMEFPLPKDGNGAGAPPAGTEETAGALGKGLQFSNAFVLLFQFLAYAFPILGAWIGDARTGRYNAVAIGVVICGVAHVIMIGGAAPSLLQAGHGAAPFIISLLLLAFGAGIFKPSILPIVLDQYQHQREYVKVLKSGEKVLVDPETTIQRITLLFYAFVNIGAFFAIATTYAEKRVGYWLAFLLPGIVYFLLPLVMLLTYKKTIRYPPKGSELTNVFKIIGLAIKRNKGKVWGKGFWERVKPSVLAREGITVEWTDKLVDDTRRTMVACMMFLYWPIWYLNDGGIGSVSTNQGAAMTTAGAPNDLLNNFNPLTIIVFAPFLSHVVYPTLNKMGIKFGRVNRCVTGFTLAWISGVIGAIIQWRVYVTSPCGYQASTCTVGTGVSPLSIWTQIPNYSLGAMSECFVMVTGYEIAYARSPPNMKALVMAIFLFMNALSAALGEILTPAIIDPHLIWVWAGPAIALAAQTAIFWWKYRWMNSDEFMTIEEVEEAERQRSVTAREDSVAHTDEKKAFDDKSS</sequence>
<dbReference type="AlphaFoldDB" id="A0A9P4M3H6"/>
<protein>
    <submittedName>
        <fullName evidence="10">MFS peptide transporter</fullName>
    </submittedName>
</protein>
<evidence type="ECO:0000256" key="2">
    <source>
        <dbReference type="ARBA" id="ARBA00005982"/>
    </source>
</evidence>
<dbReference type="SUPFAM" id="SSF103473">
    <property type="entry name" value="MFS general substrate transporter"/>
    <property type="match status" value="1"/>
</dbReference>
<name>A0A9P4M3H6_9PEZI</name>
<comment type="caution">
    <text evidence="10">The sequence shown here is derived from an EMBL/GenBank/DDBJ whole genome shotgun (WGS) entry which is preliminary data.</text>
</comment>
<feature type="transmembrane region" description="Helical" evidence="9">
    <location>
        <begin position="413"/>
        <end position="433"/>
    </location>
</feature>
<feature type="transmembrane region" description="Helical" evidence="9">
    <location>
        <begin position="495"/>
        <end position="518"/>
    </location>
</feature>
<feature type="region of interest" description="Disordered" evidence="8">
    <location>
        <begin position="563"/>
        <end position="589"/>
    </location>
</feature>
<evidence type="ECO:0000256" key="7">
    <source>
        <dbReference type="RuleBase" id="RU003755"/>
    </source>
</evidence>
<evidence type="ECO:0000256" key="1">
    <source>
        <dbReference type="ARBA" id="ARBA00004141"/>
    </source>
</evidence>
<proteinExistence type="inferred from homology"/>
<evidence type="ECO:0000313" key="10">
    <source>
        <dbReference type="EMBL" id="KAF2093282.1"/>
    </source>
</evidence>
<accession>A0A9P4M3H6</accession>
<dbReference type="InterPro" id="IPR036259">
    <property type="entry name" value="MFS_trans_sf"/>
</dbReference>
<feature type="transmembrane region" description="Helical" evidence="9">
    <location>
        <begin position="135"/>
        <end position="157"/>
    </location>
</feature>
<feature type="transmembrane region" description="Helical" evidence="9">
    <location>
        <begin position="108"/>
        <end position="128"/>
    </location>
</feature>
<dbReference type="Proteomes" id="UP000799772">
    <property type="component" value="Unassembled WGS sequence"/>
</dbReference>
<evidence type="ECO:0000256" key="5">
    <source>
        <dbReference type="ARBA" id="ARBA00022989"/>
    </source>
</evidence>
<reference evidence="10" key="1">
    <citation type="journal article" date="2020" name="Stud. Mycol.">
        <title>101 Dothideomycetes genomes: a test case for predicting lifestyles and emergence of pathogens.</title>
        <authorList>
            <person name="Haridas S."/>
            <person name="Albert R."/>
            <person name="Binder M."/>
            <person name="Bloem J."/>
            <person name="Labutti K."/>
            <person name="Salamov A."/>
            <person name="Andreopoulos B."/>
            <person name="Baker S."/>
            <person name="Barry K."/>
            <person name="Bills G."/>
            <person name="Bluhm B."/>
            <person name="Cannon C."/>
            <person name="Castanera R."/>
            <person name="Culley D."/>
            <person name="Daum C."/>
            <person name="Ezra D."/>
            <person name="Gonzalez J."/>
            <person name="Henrissat B."/>
            <person name="Kuo A."/>
            <person name="Liang C."/>
            <person name="Lipzen A."/>
            <person name="Lutzoni F."/>
            <person name="Magnuson J."/>
            <person name="Mondo S."/>
            <person name="Nolan M."/>
            <person name="Ohm R."/>
            <person name="Pangilinan J."/>
            <person name="Park H.-J."/>
            <person name="Ramirez L."/>
            <person name="Alfaro M."/>
            <person name="Sun H."/>
            <person name="Tritt A."/>
            <person name="Yoshinaga Y."/>
            <person name="Zwiers L.-H."/>
            <person name="Turgeon B."/>
            <person name="Goodwin S."/>
            <person name="Spatafora J."/>
            <person name="Crous P."/>
            <person name="Grigoriev I."/>
        </authorList>
    </citation>
    <scope>NUCLEOTIDE SEQUENCE</scope>
    <source>
        <strain evidence="10">CBS 133067</strain>
    </source>
</reference>